<evidence type="ECO:0000313" key="1">
    <source>
        <dbReference type="Proteomes" id="UP000790787"/>
    </source>
</evidence>
<keyword evidence="1" id="KW-1185">Reference proteome</keyword>
<dbReference type="Proteomes" id="UP000790787">
    <property type="component" value="Chromosome 6"/>
</dbReference>
<gene>
    <name evidence="2" type="primary">LOC142182300</name>
</gene>
<protein>
    <submittedName>
        <fullName evidence="2">Uncharacterized protein LOC142182300</fullName>
    </submittedName>
</protein>
<accession>A0AC58USZ6</accession>
<reference evidence="2" key="2">
    <citation type="submission" date="2025-08" db="UniProtKB">
        <authorList>
            <consortium name="RefSeq"/>
        </authorList>
    </citation>
    <scope>IDENTIFICATION</scope>
    <source>
        <tissue evidence="2">Leaf</tissue>
    </source>
</reference>
<proteinExistence type="predicted"/>
<dbReference type="RefSeq" id="XP_075112622.1">
    <property type="nucleotide sequence ID" value="XM_075256521.1"/>
</dbReference>
<evidence type="ECO:0000313" key="2">
    <source>
        <dbReference type="RefSeq" id="XP_075112622.1"/>
    </source>
</evidence>
<sequence length="220" mass="25824">MDARHLKSTYAGTFVSSSTLDGAAYGIVDLENDIAWLWFFEQFKKAYGERENMCIVSDRNESIIKSVSRVYPTVPHFACIWHLWNNVYMKFKKSHAKVREVYLSMAKAYTQDEFDSLIEKGEKVDTRAKECLELARYEKWARLYAPVNRGWTMTTNIAESINFALVSTRELPIYDFLEEVRKMFGRWNCSNRKEASHTYTTLGKKYQEMLTLNEAKEEVR</sequence>
<reference evidence="1" key="1">
    <citation type="journal article" date="2014" name="Nat. Commun.">
        <title>The tobacco genome sequence and its comparison with those of tomato and potato.</title>
        <authorList>
            <person name="Sierro N."/>
            <person name="Battey J.N."/>
            <person name="Ouadi S."/>
            <person name="Bakaher N."/>
            <person name="Bovet L."/>
            <person name="Willig A."/>
            <person name="Goepfert S."/>
            <person name="Peitsch M.C."/>
            <person name="Ivanov N.V."/>
        </authorList>
    </citation>
    <scope>NUCLEOTIDE SEQUENCE [LARGE SCALE GENOMIC DNA]</scope>
</reference>
<organism evidence="1 2">
    <name type="scientific">Nicotiana tabacum</name>
    <name type="common">Common tobacco</name>
    <dbReference type="NCBI Taxonomy" id="4097"/>
    <lineage>
        <taxon>Eukaryota</taxon>
        <taxon>Viridiplantae</taxon>
        <taxon>Streptophyta</taxon>
        <taxon>Embryophyta</taxon>
        <taxon>Tracheophyta</taxon>
        <taxon>Spermatophyta</taxon>
        <taxon>Magnoliopsida</taxon>
        <taxon>eudicotyledons</taxon>
        <taxon>Gunneridae</taxon>
        <taxon>Pentapetalae</taxon>
        <taxon>asterids</taxon>
        <taxon>lamiids</taxon>
        <taxon>Solanales</taxon>
        <taxon>Solanaceae</taxon>
        <taxon>Nicotianoideae</taxon>
        <taxon>Nicotianeae</taxon>
        <taxon>Nicotiana</taxon>
    </lineage>
</organism>
<name>A0AC58USZ6_TOBAC</name>